<feature type="compositionally biased region" description="Basic residues" evidence="1">
    <location>
        <begin position="408"/>
        <end position="417"/>
    </location>
</feature>
<dbReference type="PaxDb" id="4097-A0A1S3XMI3"/>
<proteinExistence type="predicted"/>
<sequence>MHVRQWSATVDTEPPLHKPITNPSFYHLSLLHLQSSKFPNFFFIFSEFIHKLVISLCKSFLPNYQIFLTFFKSKMVKTSKTVPPKEKAFSSQSATDKTPVDPRPEECAPAACVLTSDFKLDKGSPVPGRCEPVSRYICSITREHIERIKKDCNWENKEVVVSSPEEDITTHVKGFLRVYTYPFTLGPLDPVIIDFCRKYLITIGQIHPSFWRIVILIRYFVSKIKGMPFTLDHLVRLYRPRLFRGGLIKLQRRATKALFSSIDEDKDRDWMGQFVRVRISDLIPTKKMHFPEEWNLKRECNSIVISYYFVPSFIFSPIFPFCDTAVPWMPGAVPGLKSWVRDLVSTYLYAERSWRDLSKGRWEAKNHGVGKDVELRPSSVEEEASASVPKPVKDNKRKKAPVLEDQKPKKRTARKPNKNATLLTVESVLHLRDEEEEENDGSALAARTKKTIDVPQAVVSMVVHKALPRTEDISERDSGRVPELLEIKDISHRS</sequence>
<evidence type="ECO:0000313" key="2">
    <source>
        <dbReference type="RefSeq" id="XP_016441133.1"/>
    </source>
</evidence>
<dbReference type="AlphaFoldDB" id="A0A1S3XMI3"/>
<dbReference type="OrthoDB" id="1329044at2759"/>
<dbReference type="KEGG" id="nta:107766799"/>
<feature type="region of interest" description="Disordered" evidence="1">
    <location>
        <begin position="373"/>
        <end position="419"/>
    </location>
</feature>
<dbReference type="RefSeq" id="XP_016441133.1">
    <property type="nucleotide sequence ID" value="XM_016585647.1"/>
</dbReference>
<reference evidence="2" key="1">
    <citation type="submission" date="2025-08" db="UniProtKB">
        <authorList>
            <consortium name="RefSeq"/>
        </authorList>
    </citation>
    <scope>IDENTIFICATION</scope>
</reference>
<evidence type="ECO:0000256" key="1">
    <source>
        <dbReference type="SAM" id="MobiDB-lite"/>
    </source>
</evidence>
<protein>
    <submittedName>
        <fullName evidence="2">Uncharacterized protein isoform X1</fullName>
    </submittedName>
</protein>
<organism evidence="2">
    <name type="scientific">Nicotiana tabacum</name>
    <name type="common">Common tobacco</name>
    <dbReference type="NCBI Taxonomy" id="4097"/>
    <lineage>
        <taxon>Eukaryota</taxon>
        <taxon>Viridiplantae</taxon>
        <taxon>Streptophyta</taxon>
        <taxon>Embryophyta</taxon>
        <taxon>Tracheophyta</taxon>
        <taxon>Spermatophyta</taxon>
        <taxon>Magnoliopsida</taxon>
        <taxon>eudicotyledons</taxon>
        <taxon>Gunneridae</taxon>
        <taxon>Pentapetalae</taxon>
        <taxon>asterids</taxon>
        <taxon>lamiids</taxon>
        <taxon>Solanales</taxon>
        <taxon>Solanaceae</taxon>
        <taxon>Nicotianoideae</taxon>
        <taxon>Nicotianeae</taxon>
        <taxon>Nicotiana</taxon>
    </lineage>
</organism>
<gene>
    <name evidence="2" type="primary">LOC107766799</name>
</gene>
<accession>A0A1S3XMI3</accession>
<name>A0A1S3XMI3_TOBAC</name>